<dbReference type="PANTHER" id="PTHR47326:SF1">
    <property type="entry name" value="HTH PSQ-TYPE DOMAIN-CONTAINING PROTEIN"/>
    <property type="match status" value="1"/>
</dbReference>
<feature type="compositionally biased region" description="Basic residues" evidence="2">
    <location>
        <begin position="213"/>
        <end position="222"/>
    </location>
</feature>
<evidence type="ECO:0000259" key="3">
    <source>
        <dbReference type="Pfam" id="PF16087"/>
    </source>
</evidence>
<reference evidence="4 5" key="1">
    <citation type="journal article" date="2024" name="BMC Genomics">
        <title>Genome assembly of redclaw crayfish (Cherax quadricarinatus) provides insights into its immune adaptation and hypoxia tolerance.</title>
        <authorList>
            <person name="Liu Z."/>
            <person name="Zheng J."/>
            <person name="Li H."/>
            <person name="Fang K."/>
            <person name="Wang S."/>
            <person name="He J."/>
            <person name="Zhou D."/>
            <person name="Weng S."/>
            <person name="Chi M."/>
            <person name="Gu Z."/>
            <person name="He J."/>
            <person name="Li F."/>
            <person name="Wang M."/>
        </authorList>
    </citation>
    <scope>NUCLEOTIDE SEQUENCE [LARGE SCALE GENOMIC DNA]</scope>
    <source>
        <strain evidence="4">ZL_2023a</strain>
    </source>
</reference>
<sequence length="230" mass="25975">MPLPAHHQPPAPVSHKMATPQHKAFCVLQYGRTESVIAVQRAFLRRFGIDPPMPKSIRRWYRQFEETGCLCKGKSTGRPRTSEENVRRIQESFLRNPNKSTRHASRELAIPHTTVWRLLKRRDYRQEAEGKEEEVAPIKDKETATKDSEEPEENGKANGEANGVAEEEAKGQPVEEEPATEEDASKEGQVAEEKENEPETNGEEPEAPAPPAKGRRGRKPKKVSVEHCKS</sequence>
<dbReference type="PANTHER" id="PTHR47326">
    <property type="entry name" value="TRANSPOSABLE ELEMENT TC3 TRANSPOSASE-LIKE PROTEIN"/>
    <property type="match status" value="1"/>
</dbReference>
<protein>
    <recommendedName>
        <fullName evidence="3">DUF4817 domain-containing protein</fullName>
    </recommendedName>
</protein>
<organism evidence="4 5">
    <name type="scientific">Cherax quadricarinatus</name>
    <name type="common">Australian red claw crayfish</name>
    <dbReference type="NCBI Taxonomy" id="27406"/>
    <lineage>
        <taxon>Eukaryota</taxon>
        <taxon>Metazoa</taxon>
        <taxon>Ecdysozoa</taxon>
        <taxon>Arthropoda</taxon>
        <taxon>Crustacea</taxon>
        <taxon>Multicrustacea</taxon>
        <taxon>Malacostraca</taxon>
        <taxon>Eumalacostraca</taxon>
        <taxon>Eucarida</taxon>
        <taxon>Decapoda</taxon>
        <taxon>Pleocyemata</taxon>
        <taxon>Astacidea</taxon>
        <taxon>Parastacoidea</taxon>
        <taxon>Parastacidae</taxon>
        <taxon>Cherax</taxon>
    </lineage>
</organism>
<feature type="compositionally biased region" description="Acidic residues" evidence="2">
    <location>
        <begin position="194"/>
        <end position="206"/>
    </location>
</feature>
<dbReference type="EMBL" id="JARKIK010000083">
    <property type="protein sequence ID" value="KAK8725153.1"/>
    <property type="molecule type" value="Genomic_DNA"/>
</dbReference>
<gene>
    <name evidence="4" type="ORF">OTU49_010723</name>
</gene>
<name>A0AAW0W6U6_CHEQU</name>
<proteinExistence type="predicted"/>
<accession>A0AAW0W6U6</accession>
<keyword evidence="5" id="KW-1185">Reference proteome</keyword>
<feature type="domain" description="DUF4817" evidence="3">
    <location>
        <begin position="21"/>
        <end position="70"/>
    </location>
</feature>
<dbReference type="SUPFAM" id="SSF46689">
    <property type="entry name" value="Homeodomain-like"/>
    <property type="match status" value="1"/>
</dbReference>
<dbReference type="Proteomes" id="UP001445076">
    <property type="component" value="Unassembled WGS sequence"/>
</dbReference>
<feature type="compositionally biased region" description="Basic and acidic residues" evidence="2">
    <location>
        <begin position="183"/>
        <end position="193"/>
    </location>
</feature>
<evidence type="ECO:0000313" key="4">
    <source>
        <dbReference type="EMBL" id="KAK8725153.1"/>
    </source>
</evidence>
<dbReference type="InterPro" id="IPR032135">
    <property type="entry name" value="DUF4817"/>
</dbReference>
<evidence type="ECO:0000313" key="5">
    <source>
        <dbReference type="Proteomes" id="UP001445076"/>
    </source>
</evidence>
<dbReference type="Pfam" id="PF16087">
    <property type="entry name" value="DUF4817"/>
    <property type="match status" value="1"/>
</dbReference>
<dbReference type="InterPro" id="IPR009057">
    <property type="entry name" value="Homeodomain-like_sf"/>
</dbReference>
<feature type="compositionally biased region" description="Basic and acidic residues" evidence="2">
    <location>
        <begin position="126"/>
        <end position="148"/>
    </location>
</feature>
<evidence type="ECO:0000256" key="2">
    <source>
        <dbReference type="SAM" id="MobiDB-lite"/>
    </source>
</evidence>
<dbReference type="AlphaFoldDB" id="A0AAW0W6U6"/>
<dbReference type="GO" id="GO:0005634">
    <property type="term" value="C:nucleus"/>
    <property type="evidence" value="ECO:0007669"/>
    <property type="project" value="UniProtKB-SubCell"/>
</dbReference>
<evidence type="ECO:0000256" key="1">
    <source>
        <dbReference type="ARBA" id="ARBA00004123"/>
    </source>
</evidence>
<comment type="subcellular location">
    <subcellularLocation>
        <location evidence="1">Nucleus</location>
    </subcellularLocation>
</comment>
<comment type="caution">
    <text evidence="4">The sequence shown here is derived from an EMBL/GenBank/DDBJ whole genome shotgun (WGS) entry which is preliminary data.</text>
</comment>
<feature type="region of interest" description="Disordered" evidence="2">
    <location>
        <begin position="126"/>
        <end position="230"/>
    </location>
</feature>